<dbReference type="PROSITE" id="PS00999">
    <property type="entry name" value="SSI"/>
    <property type="match status" value="1"/>
</dbReference>
<evidence type="ECO:0000256" key="3">
    <source>
        <dbReference type="ARBA" id="ARBA00022525"/>
    </source>
</evidence>
<dbReference type="SUPFAM" id="SSF55399">
    <property type="entry name" value="Subtilisin inhibitor"/>
    <property type="match status" value="1"/>
</dbReference>
<dbReference type="Pfam" id="PF00720">
    <property type="entry name" value="SSI"/>
    <property type="match status" value="1"/>
</dbReference>
<dbReference type="GO" id="GO:0005576">
    <property type="term" value="C:extracellular region"/>
    <property type="evidence" value="ECO:0007669"/>
    <property type="project" value="UniProtKB-SubCell"/>
</dbReference>
<keyword evidence="7" id="KW-0732">Signal</keyword>
<keyword evidence="6" id="KW-1015">Disulfide bond</keyword>
<reference evidence="9 10" key="1">
    <citation type="submission" date="2018-07" db="EMBL/GenBank/DDBJ databases">
        <title>Genomic Encyclopedia of Type Strains, Phase IV (KMG-IV): sequencing the most valuable type-strain genomes for metagenomic binning, comparative biology and taxonomic classification.</title>
        <authorList>
            <person name="Goeker M."/>
        </authorList>
    </citation>
    <scope>NUCLEOTIDE SEQUENCE [LARGE SCALE GENOMIC DNA]</scope>
    <source>
        <strain evidence="9 10">DSM 44952</strain>
    </source>
</reference>
<dbReference type="InterPro" id="IPR020054">
    <property type="entry name" value="Prot_inh_SSI_I16_CS"/>
</dbReference>
<dbReference type="Gene3D" id="3.30.350.10">
    <property type="entry name" value="Subtilisin inhibitor-like"/>
    <property type="match status" value="1"/>
</dbReference>
<evidence type="ECO:0000256" key="4">
    <source>
        <dbReference type="ARBA" id="ARBA00022690"/>
    </source>
</evidence>
<evidence type="ECO:0000313" key="9">
    <source>
        <dbReference type="EMBL" id="RDI46254.1"/>
    </source>
</evidence>
<evidence type="ECO:0000256" key="5">
    <source>
        <dbReference type="ARBA" id="ARBA00022900"/>
    </source>
</evidence>
<evidence type="ECO:0000256" key="6">
    <source>
        <dbReference type="ARBA" id="ARBA00023157"/>
    </source>
</evidence>
<evidence type="ECO:0000256" key="1">
    <source>
        <dbReference type="ARBA" id="ARBA00004613"/>
    </source>
</evidence>
<protein>
    <submittedName>
        <fullName evidence="9">Subtilisin inhibitor-like</fullName>
    </submittedName>
</protein>
<comment type="similarity">
    <text evidence="2">Belongs to the protease inhibitor I16 (SSI) family.</text>
</comment>
<dbReference type="EMBL" id="QQAZ01000011">
    <property type="protein sequence ID" value="RDI46254.1"/>
    <property type="molecule type" value="Genomic_DNA"/>
</dbReference>
<comment type="subcellular location">
    <subcellularLocation>
        <location evidence="1">Secreted</location>
    </subcellularLocation>
</comment>
<sequence>MTTTIARVLAGATAAAAVILVPGAAAAEDTSTRLVLTREDSDQPTRTADLACDPVGGSHPDPVAACEYLLTGDLALPEEDPGVRCFRYHPVTLRAEGTFHGAPVFVERTYNCLVPDLPTPWKF</sequence>
<dbReference type="Proteomes" id="UP000255355">
    <property type="component" value="Unassembled WGS sequence"/>
</dbReference>
<organism evidence="9 10">
    <name type="scientific">Nocardia mexicana</name>
    <dbReference type="NCBI Taxonomy" id="279262"/>
    <lineage>
        <taxon>Bacteria</taxon>
        <taxon>Bacillati</taxon>
        <taxon>Actinomycetota</taxon>
        <taxon>Actinomycetes</taxon>
        <taxon>Mycobacteriales</taxon>
        <taxon>Nocardiaceae</taxon>
        <taxon>Nocardia</taxon>
    </lineage>
</organism>
<feature type="chain" id="PRO_5039574782" evidence="7">
    <location>
        <begin position="28"/>
        <end position="123"/>
    </location>
</feature>
<dbReference type="RefSeq" id="WP_068030875.1">
    <property type="nucleotide sequence ID" value="NZ_QQAZ01000011.1"/>
</dbReference>
<keyword evidence="4" id="KW-0646">Protease inhibitor</keyword>
<dbReference type="STRING" id="1210089.GCA_001613165_07316"/>
<proteinExistence type="inferred from homology"/>
<dbReference type="InterPro" id="IPR036819">
    <property type="entry name" value="Subtilisin_inhibitor-like_sf"/>
</dbReference>
<keyword evidence="3" id="KW-0964">Secreted</keyword>
<comment type="caution">
    <text evidence="9">The sequence shown here is derived from an EMBL/GenBank/DDBJ whole genome shotgun (WGS) entry which is preliminary data.</text>
</comment>
<keyword evidence="5" id="KW-0722">Serine protease inhibitor</keyword>
<dbReference type="InterPro" id="IPR023549">
    <property type="entry name" value="Subtilisin_inhibitor"/>
</dbReference>
<dbReference type="OrthoDB" id="4567948at2"/>
<evidence type="ECO:0000256" key="7">
    <source>
        <dbReference type="SAM" id="SignalP"/>
    </source>
</evidence>
<feature type="signal peptide" evidence="7">
    <location>
        <begin position="1"/>
        <end position="27"/>
    </location>
</feature>
<gene>
    <name evidence="9" type="ORF">DFR68_11112</name>
</gene>
<keyword evidence="10" id="KW-1185">Reference proteome</keyword>
<evidence type="ECO:0000259" key="8">
    <source>
        <dbReference type="Pfam" id="PF00720"/>
    </source>
</evidence>
<evidence type="ECO:0000313" key="10">
    <source>
        <dbReference type="Proteomes" id="UP000255355"/>
    </source>
</evidence>
<accession>A0A370GUM0</accession>
<name>A0A370GUM0_9NOCA</name>
<dbReference type="GO" id="GO:0004867">
    <property type="term" value="F:serine-type endopeptidase inhibitor activity"/>
    <property type="evidence" value="ECO:0007669"/>
    <property type="project" value="UniProtKB-KW"/>
</dbReference>
<dbReference type="AlphaFoldDB" id="A0A370GUM0"/>
<evidence type="ECO:0000256" key="2">
    <source>
        <dbReference type="ARBA" id="ARBA00010472"/>
    </source>
</evidence>
<feature type="domain" description="Subtilisin inhibitor" evidence="8">
    <location>
        <begin position="34"/>
        <end position="111"/>
    </location>
</feature>